<gene>
    <name evidence="2" type="ORF">L203_100576</name>
</gene>
<proteinExistence type="predicted"/>
<evidence type="ECO:0000313" key="3">
    <source>
        <dbReference type="Proteomes" id="UP000094043"/>
    </source>
</evidence>
<keyword evidence="3" id="KW-1185">Reference proteome</keyword>
<dbReference type="KEGG" id="cdep:91084792"/>
<dbReference type="AlphaFoldDB" id="A0AAJ8JNB1"/>
<dbReference type="Proteomes" id="UP000094043">
    <property type="component" value="Chromosome 1"/>
</dbReference>
<dbReference type="GeneID" id="91084792"/>
<feature type="region of interest" description="Disordered" evidence="1">
    <location>
        <begin position="1"/>
        <end position="23"/>
    </location>
</feature>
<sequence length="437" mass="48530">MGAGLSRSISSYFGSRSKKSDSLSVDSPMILPPLVINCSPFELPFLVEKMRKNRNISSAIVDVDINIRADSYKNASKTRKSALAKLEASKKAYEKAVAAYKEKAQAVAVDKSQLREATSVLQMIHTQITSDRQRLSVDFSAPSSESDGPPMASPINLAQSQYTIKLGSSLETAFPRFVKHNEDDWSNVEKMMRSFHNSSKMQVKNKEIAEVKTYITNVTHTATKIPMIQTILHELPDENSYAYAMANSVTSVSDITAKTNHSQFDSLKSTSPLGSPPCIPLPPILQMHDLLEVDKRKLFARQRLSNNSKNHSLLCQQSLLPPIDEDLEENVSIGIIRMLSTKERLQNKMMLPNIDVNKKKPALASTVESVYNFYAHMFEDELSTKENNVDSSGASVISLPESYQESTSSIPTLISETSSSECDHILTPNISDKFPPY</sequence>
<protein>
    <submittedName>
        <fullName evidence="2">Uncharacterized protein</fullName>
    </submittedName>
</protein>
<reference evidence="2" key="1">
    <citation type="submission" date="2016-06" db="EMBL/GenBank/DDBJ databases">
        <authorList>
            <person name="Cuomo C."/>
            <person name="Litvintseva A."/>
            <person name="Heitman J."/>
            <person name="Chen Y."/>
            <person name="Sun S."/>
            <person name="Springer D."/>
            <person name="Dromer F."/>
            <person name="Young S."/>
            <person name="Zeng Q."/>
            <person name="Chapman S."/>
            <person name="Gujja S."/>
            <person name="Saif S."/>
            <person name="Birren B."/>
        </authorList>
    </citation>
    <scope>NUCLEOTIDE SEQUENCE</scope>
    <source>
        <strain evidence="2">CBS 7841</strain>
    </source>
</reference>
<reference evidence="2" key="2">
    <citation type="journal article" date="2022" name="Elife">
        <title>Obligate sexual reproduction of a homothallic fungus closely related to the Cryptococcus pathogenic species complex.</title>
        <authorList>
            <person name="Passer A.R."/>
            <person name="Clancey S.A."/>
            <person name="Shea T."/>
            <person name="David-Palma M."/>
            <person name="Averette A.F."/>
            <person name="Boekhout T."/>
            <person name="Porcel B.M."/>
            <person name="Nowrousian M."/>
            <person name="Cuomo C.A."/>
            <person name="Sun S."/>
            <person name="Heitman J."/>
            <person name="Coelho M.A."/>
        </authorList>
    </citation>
    <scope>NUCLEOTIDE SEQUENCE</scope>
    <source>
        <strain evidence="2">CBS 7841</strain>
    </source>
</reference>
<evidence type="ECO:0000256" key="1">
    <source>
        <dbReference type="SAM" id="MobiDB-lite"/>
    </source>
</evidence>
<reference evidence="2" key="3">
    <citation type="submission" date="2024-01" db="EMBL/GenBank/DDBJ databases">
        <authorList>
            <person name="Coelho M.A."/>
            <person name="David-Palma M."/>
            <person name="Shea T."/>
            <person name="Sun S."/>
            <person name="Cuomo C.A."/>
            <person name="Heitman J."/>
        </authorList>
    </citation>
    <scope>NUCLEOTIDE SEQUENCE</scope>
    <source>
        <strain evidence="2">CBS 7841</strain>
    </source>
</reference>
<organism evidence="2 3">
    <name type="scientific">Cryptococcus depauperatus CBS 7841</name>
    <dbReference type="NCBI Taxonomy" id="1295531"/>
    <lineage>
        <taxon>Eukaryota</taxon>
        <taxon>Fungi</taxon>
        <taxon>Dikarya</taxon>
        <taxon>Basidiomycota</taxon>
        <taxon>Agaricomycotina</taxon>
        <taxon>Tremellomycetes</taxon>
        <taxon>Tremellales</taxon>
        <taxon>Cryptococcaceae</taxon>
        <taxon>Cryptococcus</taxon>
    </lineage>
</organism>
<evidence type="ECO:0000313" key="2">
    <source>
        <dbReference type="EMBL" id="WVN85430.1"/>
    </source>
</evidence>
<accession>A0AAJ8JNB1</accession>
<name>A0AAJ8JNB1_9TREE</name>
<dbReference type="RefSeq" id="XP_066066131.1">
    <property type="nucleotide sequence ID" value="XM_066210034.1"/>
</dbReference>
<feature type="compositionally biased region" description="Low complexity" evidence="1">
    <location>
        <begin position="1"/>
        <end position="15"/>
    </location>
</feature>
<dbReference type="EMBL" id="CP143784">
    <property type="protein sequence ID" value="WVN85430.1"/>
    <property type="molecule type" value="Genomic_DNA"/>
</dbReference>